<accession>A0AAE1LVB3</accession>
<reference evidence="1" key="2">
    <citation type="journal article" date="2023" name="BMC Genomics">
        <title>Pest status, molecular evolution, and epigenetic factors derived from the genome assembly of Frankliniella fusca, a thysanopteran phytovirus vector.</title>
        <authorList>
            <person name="Catto M.A."/>
            <person name="Labadie P.E."/>
            <person name="Jacobson A.L."/>
            <person name="Kennedy G.G."/>
            <person name="Srinivasan R."/>
            <person name="Hunt B.G."/>
        </authorList>
    </citation>
    <scope>NUCLEOTIDE SEQUENCE</scope>
    <source>
        <strain evidence="1">PL_HMW_Pooled</strain>
    </source>
</reference>
<dbReference type="AlphaFoldDB" id="A0AAE1LVB3"/>
<dbReference type="Proteomes" id="UP001219518">
    <property type="component" value="Unassembled WGS sequence"/>
</dbReference>
<sequence>MAVCDAKNKFLSIDFGGSGRRGDENVFNHSALGNKLKAGRHGIPPPGPVDSGEGDLPYFHIKPDRLQAKQGKGSGEKLFWDFVCQDSMKFKNWFRNFGEVRCTVLLISAQLSFNGRGVNSSKEP</sequence>
<evidence type="ECO:0000313" key="1">
    <source>
        <dbReference type="EMBL" id="KAK3932029.1"/>
    </source>
</evidence>
<proteinExistence type="predicted"/>
<organism evidence="1 2">
    <name type="scientific">Frankliniella fusca</name>
    <dbReference type="NCBI Taxonomy" id="407009"/>
    <lineage>
        <taxon>Eukaryota</taxon>
        <taxon>Metazoa</taxon>
        <taxon>Ecdysozoa</taxon>
        <taxon>Arthropoda</taxon>
        <taxon>Hexapoda</taxon>
        <taxon>Insecta</taxon>
        <taxon>Pterygota</taxon>
        <taxon>Neoptera</taxon>
        <taxon>Paraneoptera</taxon>
        <taxon>Thysanoptera</taxon>
        <taxon>Terebrantia</taxon>
        <taxon>Thripoidea</taxon>
        <taxon>Thripidae</taxon>
        <taxon>Frankliniella</taxon>
    </lineage>
</organism>
<reference evidence="1" key="1">
    <citation type="submission" date="2021-07" db="EMBL/GenBank/DDBJ databases">
        <authorList>
            <person name="Catto M.A."/>
            <person name="Jacobson A."/>
            <person name="Kennedy G."/>
            <person name="Labadie P."/>
            <person name="Hunt B.G."/>
            <person name="Srinivasan R."/>
        </authorList>
    </citation>
    <scope>NUCLEOTIDE SEQUENCE</scope>
    <source>
        <strain evidence="1">PL_HMW_Pooled</strain>
        <tissue evidence="1">Head</tissue>
    </source>
</reference>
<dbReference type="EMBL" id="JAHWGI010001434">
    <property type="protein sequence ID" value="KAK3932029.1"/>
    <property type="molecule type" value="Genomic_DNA"/>
</dbReference>
<gene>
    <name evidence="1" type="ORF">KUF71_011357</name>
</gene>
<evidence type="ECO:0000313" key="2">
    <source>
        <dbReference type="Proteomes" id="UP001219518"/>
    </source>
</evidence>
<comment type="caution">
    <text evidence="1">The sequence shown here is derived from an EMBL/GenBank/DDBJ whole genome shotgun (WGS) entry which is preliminary data.</text>
</comment>
<protein>
    <submittedName>
        <fullName evidence="1">Uncharacterized protein</fullName>
    </submittedName>
</protein>
<keyword evidence="2" id="KW-1185">Reference proteome</keyword>
<name>A0AAE1LVB3_9NEOP</name>